<feature type="compositionally biased region" description="Pro residues" evidence="1">
    <location>
        <begin position="315"/>
        <end position="328"/>
    </location>
</feature>
<dbReference type="Proteomes" id="UP001614391">
    <property type="component" value="Unassembled WGS sequence"/>
</dbReference>
<name>A0ABW8CRJ2_STRBI</name>
<feature type="region of interest" description="Disordered" evidence="1">
    <location>
        <begin position="315"/>
        <end position="335"/>
    </location>
</feature>
<dbReference type="Gene3D" id="3.40.50.720">
    <property type="entry name" value="NAD(P)-binding Rossmann-like Domain"/>
    <property type="match status" value="1"/>
</dbReference>
<sequence>MPRNRLVPGVEVVAVPGRGLAVRTAEGEFLSVRTRRADHSDHTDHADQDALLSLLAGAPSAPPDEELRRVARGFEEAGYLAAPVRPPRWPAARRDVRLLGDPVLTGPLAAQLTALGALPRTAPATAVPAPVASPVPPTTIEDLLEGGPAAVVWCLDGPVPDGLWDAADRLPEHGTAWLRCHREGWQAYVEPLAAAPGDVTAAHVRARRLAATPAHRELAAYWSGPRTSGEPVRLTVPAAALLAALLADDLARWATGAPDTAGAVPARRRLRHVDLRTLAVTEHPVLPVPAVAPMPAVVPAPAAVPMSTAVPAPAAVPGPSAVPAPAVVPTPRKGG</sequence>
<protein>
    <submittedName>
        <fullName evidence="2">Uncharacterized protein</fullName>
    </submittedName>
</protein>
<accession>A0ABW8CRJ2</accession>
<organism evidence="2 3">
    <name type="scientific">Streptomyces bikiniensis</name>
    <dbReference type="NCBI Taxonomy" id="1896"/>
    <lineage>
        <taxon>Bacteria</taxon>
        <taxon>Bacillati</taxon>
        <taxon>Actinomycetota</taxon>
        <taxon>Actinomycetes</taxon>
        <taxon>Kitasatosporales</taxon>
        <taxon>Streptomycetaceae</taxon>
        <taxon>Streptomyces</taxon>
    </lineage>
</organism>
<proteinExistence type="predicted"/>
<dbReference type="RefSeq" id="WP_399613085.1">
    <property type="nucleotide sequence ID" value="NZ_JBITYT010000004.1"/>
</dbReference>
<evidence type="ECO:0000256" key="1">
    <source>
        <dbReference type="SAM" id="MobiDB-lite"/>
    </source>
</evidence>
<evidence type="ECO:0000313" key="2">
    <source>
        <dbReference type="EMBL" id="MFI9119782.1"/>
    </source>
</evidence>
<dbReference type="EMBL" id="JBITYT010000004">
    <property type="protein sequence ID" value="MFI9119782.1"/>
    <property type="molecule type" value="Genomic_DNA"/>
</dbReference>
<reference evidence="2 3" key="1">
    <citation type="submission" date="2024-10" db="EMBL/GenBank/DDBJ databases">
        <title>The Natural Products Discovery Center: Release of the First 8490 Sequenced Strains for Exploring Actinobacteria Biosynthetic Diversity.</title>
        <authorList>
            <person name="Kalkreuter E."/>
            <person name="Kautsar S.A."/>
            <person name="Yang D."/>
            <person name="Bader C.D."/>
            <person name="Teijaro C.N."/>
            <person name="Fluegel L."/>
            <person name="Davis C.M."/>
            <person name="Simpson J.R."/>
            <person name="Lauterbach L."/>
            <person name="Steele A.D."/>
            <person name="Gui C."/>
            <person name="Meng S."/>
            <person name="Li G."/>
            <person name="Viehrig K."/>
            <person name="Ye F."/>
            <person name="Su P."/>
            <person name="Kiefer A.F."/>
            <person name="Nichols A."/>
            <person name="Cepeda A.J."/>
            <person name="Yan W."/>
            <person name="Fan B."/>
            <person name="Jiang Y."/>
            <person name="Adhikari A."/>
            <person name="Zheng C.-J."/>
            <person name="Schuster L."/>
            <person name="Cowan T.M."/>
            <person name="Smanski M.J."/>
            <person name="Chevrette M.G."/>
            <person name="De Carvalho L.P.S."/>
            <person name="Shen B."/>
        </authorList>
    </citation>
    <scope>NUCLEOTIDE SEQUENCE [LARGE SCALE GENOMIC DNA]</scope>
    <source>
        <strain evidence="2 3">NPDC053346</strain>
    </source>
</reference>
<evidence type="ECO:0000313" key="3">
    <source>
        <dbReference type="Proteomes" id="UP001614391"/>
    </source>
</evidence>
<comment type="caution">
    <text evidence="2">The sequence shown here is derived from an EMBL/GenBank/DDBJ whole genome shotgun (WGS) entry which is preliminary data.</text>
</comment>
<keyword evidence="3" id="KW-1185">Reference proteome</keyword>
<gene>
    <name evidence="2" type="ORF">ACIGW0_10375</name>
</gene>